<dbReference type="HOGENOM" id="CLU_083252_3_2_3"/>
<keyword evidence="6 9" id="KW-0378">Hydrolase</keyword>
<evidence type="ECO:0000256" key="4">
    <source>
        <dbReference type="ARBA" id="ARBA00022692"/>
    </source>
</evidence>
<evidence type="ECO:0000256" key="3">
    <source>
        <dbReference type="ARBA" id="ARBA00022670"/>
    </source>
</evidence>
<dbReference type="Pfam" id="PF01252">
    <property type="entry name" value="Peptidase_A8"/>
    <property type="match status" value="1"/>
</dbReference>
<dbReference type="UniPathway" id="UPA00665"/>
<evidence type="ECO:0000313" key="12">
    <source>
        <dbReference type="EMBL" id="AFY80860.1"/>
    </source>
</evidence>
<proteinExistence type="inferred from homology"/>
<dbReference type="EC" id="3.4.23.36" evidence="9"/>
<protein>
    <recommendedName>
        <fullName evidence="9">Lipoprotein signal peptidase</fullName>
        <ecNumber evidence="9">3.4.23.36</ecNumber>
    </recommendedName>
    <alternativeName>
        <fullName evidence="9">Prolipoprotein signal peptidase</fullName>
    </alternativeName>
    <alternativeName>
        <fullName evidence="9">Signal peptidase II</fullName>
        <shortName evidence="9">SPase II</shortName>
    </alternativeName>
</protein>
<keyword evidence="4 9" id="KW-0812">Transmembrane</keyword>
<comment type="catalytic activity">
    <reaction evidence="9 10">
        <text>Release of signal peptides from bacterial membrane prolipoproteins. Hydrolyzes -Xaa-Yaa-Zaa-|-(S,diacylglyceryl)Cys-, in which Xaa is hydrophobic (preferably Leu), and Yaa (Ala or Ser) and Zaa (Gly or Ala) have small, neutral side chains.</text>
        <dbReference type="EC" id="3.4.23.36"/>
    </reaction>
</comment>
<dbReference type="AlphaFoldDB" id="K9TEB3"/>
<dbReference type="PANTHER" id="PTHR33695">
    <property type="entry name" value="LIPOPROTEIN SIGNAL PEPTIDASE"/>
    <property type="match status" value="1"/>
</dbReference>
<dbReference type="EMBL" id="CP003607">
    <property type="protein sequence ID" value="AFY80860.1"/>
    <property type="molecule type" value="Genomic_DNA"/>
</dbReference>
<evidence type="ECO:0000313" key="13">
    <source>
        <dbReference type="Proteomes" id="UP000010367"/>
    </source>
</evidence>
<keyword evidence="2 9" id="KW-1003">Cell membrane</keyword>
<keyword evidence="13" id="KW-1185">Reference proteome</keyword>
<evidence type="ECO:0000256" key="10">
    <source>
        <dbReference type="RuleBase" id="RU000594"/>
    </source>
</evidence>
<dbReference type="InParanoid" id="K9TEB3"/>
<keyword evidence="5 9" id="KW-0064">Aspartyl protease</keyword>
<dbReference type="PROSITE" id="PS00855">
    <property type="entry name" value="SPASE_II"/>
    <property type="match status" value="1"/>
</dbReference>
<dbReference type="STRING" id="56110.Oscil6304_1134"/>
<dbReference type="eggNOG" id="COG0597">
    <property type="taxonomic scope" value="Bacteria"/>
</dbReference>
<evidence type="ECO:0000256" key="2">
    <source>
        <dbReference type="ARBA" id="ARBA00022475"/>
    </source>
</evidence>
<comment type="pathway">
    <text evidence="9">Protein modification; lipoprotein biosynthesis (signal peptide cleavage).</text>
</comment>
<evidence type="ECO:0000256" key="1">
    <source>
        <dbReference type="ARBA" id="ARBA00006139"/>
    </source>
</evidence>
<comment type="caution">
    <text evidence="9">Lacks conserved residue(s) required for the propagation of feature annotation.</text>
</comment>
<dbReference type="OrthoDB" id="9810259at2"/>
<accession>K9TEB3</accession>
<keyword evidence="7 9" id="KW-1133">Transmembrane helix</keyword>
<dbReference type="PRINTS" id="PR00781">
    <property type="entry name" value="LIPOSIGPTASE"/>
</dbReference>
<keyword evidence="8 9" id="KW-0472">Membrane</keyword>
<dbReference type="GO" id="GO:0005886">
    <property type="term" value="C:plasma membrane"/>
    <property type="evidence" value="ECO:0007669"/>
    <property type="project" value="UniProtKB-SubCell"/>
</dbReference>
<feature type="transmembrane region" description="Helical" evidence="9">
    <location>
        <begin position="127"/>
        <end position="148"/>
    </location>
</feature>
<reference evidence="12 13" key="1">
    <citation type="submission" date="2012-06" db="EMBL/GenBank/DDBJ databases">
        <title>Finished chromosome of genome of Oscillatoria acuminata PCC 6304.</title>
        <authorList>
            <consortium name="US DOE Joint Genome Institute"/>
            <person name="Gugger M."/>
            <person name="Coursin T."/>
            <person name="Rippka R."/>
            <person name="Tandeau De Marsac N."/>
            <person name="Huntemann M."/>
            <person name="Wei C.-L."/>
            <person name="Han J."/>
            <person name="Detter J.C."/>
            <person name="Han C."/>
            <person name="Tapia R."/>
            <person name="Davenport K."/>
            <person name="Daligault H."/>
            <person name="Erkkila T."/>
            <person name="Gu W."/>
            <person name="Munk A.C.C."/>
            <person name="Teshima H."/>
            <person name="Xu Y."/>
            <person name="Chain P."/>
            <person name="Chen A."/>
            <person name="Krypides N."/>
            <person name="Mavromatis K."/>
            <person name="Markowitz V."/>
            <person name="Szeto E."/>
            <person name="Ivanova N."/>
            <person name="Mikhailova N."/>
            <person name="Ovchinnikova G."/>
            <person name="Pagani I."/>
            <person name="Pati A."/>
            <person name="Goodwin L."/>
            <person name="Peters L."/>
            <person name="Pitluck S."/>
            <person name="Woyke T."/>
            <person name="Kerfeld C."/>
        </authorList>
    </citation>
    <scope>NUCLEOTIDE SEQUENCE [LARGE SCALE GENOMIC DNA]</scope>
    <source>
        <strain evidence="12 13">PCC 6304</strain>
    </source>
</reference>
<dbReference type="RefSeq" id="WP_015147510.1">
    <property type="nucleotide sequence ID" value="NC_019693.1"/>
</dbReference>
<dbReference type="KEGG" id="oac:Oscil6304_1134"/>
<feature type="active site" evidence="9">
    <location>
        <position position="133"/>
    </location>
</feature>
<dbReference type="NCBIfam" id="TIGR00077">
    <property type="entry name" value="lspA"/>
    <property type="match status" value="1"/>
</dbReference>
<gene>
    <name evidence="9" type="primary">lspA</name>
    <name evidence="12" type="ORF">Oscil6304_1134</name>
</gene>
<feature type="transmembrane region" description="Helical" evidence="9">
    <location>
        <begin position="65"/>
        <end position="83"/>
    </location>
</feature>
<dbReference type="PATRIC" id="fig|56110.3.peg.1365"/>
<dbReference type="InterPro" id="IPR001872">
    <property type="entry name" value="Peptidase_A8"/>
</dbReference>
<dbReference type="FunCoup" id="K9TEB3">
    <property type="interactions" value="382"/>
</dbReference>
<comment type="function">
    <text evidence="9 10">This protein specifically catalyzes the removal of signal peptides from prolipoproteins.</text>
</comment>
<feature type="transmembrane region" description="Helical" evidence="9">
    <location>
        <begin position="7"/>
        <end position="27"/>
    </location>
</feature>
<dbReference type="Proteomes" id="UP000010367">
    <property type="component" value="Chromosome"/>
</dbReference>
<dbReference type="GO" id="GO:0006508">
    <property type="term" value="P:proteolysis"/>
    <property type="evidence" value="ECO:0007669"/>
    <property type="project" value="UniProtKB-KW"/>
</dbReference>
<dbReference type="PANTHER" id="PTHR33695:SF1">
    <property type="entry name" value="LIPOPROTEIN SIGNAL PEPTIDASE"/>
    <property type="match status" value="1"/>
</dbReference>
<dbReference type="HAMAP" id="MF_00161">
    <property type="entry name" value="LspA"/>
    <property type="match status" value="1"/>
</dbReference>
<organism evidence="12 13">
    <name type="scientific">Oscillatoria acuminata PCC 6304</name>
    <dbReference type="NCBI Taxonomy" id="56110"/>
    <lineage>
        <taxon>Bacteria</taxon>
        <taxon>Bacillati</taxon>
        <taxon>Cyanobacteriota</taxon>
        <taxon>Cyanophyceae</taxon>
        <taxon>Oscillatoriophycideae</taxon>
        <taxon>Oscillatoriales</taxon>
        <taxon>Oscillatoriaceae</taxon>
        <taxon>Oscillatoria</taxon>
    </lineage>
</organism>
<dbReference type="GO" id="GO:0004190">
    <property type="term" value="F:aspartic-type endopeptidase activity"/>
    <property type="evidence" value="ECO:0007669"/>
    <property type="project" value="UniProtKB-UniRule"/>
</dbReference>
<evidence type="ECO:0000256" key="9">
    <source>
        <dbReference type="HAMAP-Rule" id="MF_00161"/>
    </source>
</evidence>
<evidence type="ECO:0000256" key="5">
    <source>
        <dbReference type="ARBA" id="ARBA00022750"/>
    </source>
</evidence>
<feature type="active site" evidence="9">
    <location>
        <position position="117"/>
    </location>
</feature>
<comment type="subcellular location">
    <subcellularLocation>
        <location evidence="9">Cell membrane</location>
        <topology evidence="9">Multi-pass membrane protein</topology>
    </subcellularLocation>
</comment>
<evidence type="ECO:0000256" key="11">
    <source>
        <dbReference type="RuleBase" id="RU004181"/>
    </source>
</evidence>
<evidence type="ECO:0000256" key="8">
    <source>
        <dbReference type="ARBA" id="ARBA00023136"/>
    </source>
</evidence>
<name>K9TEB3_9CYAN</name>
<sequence length="165" mass="18676">MKFKNNSLFWIAGAISVIFDQLTKYWVVQNFEFRESWPLWEGIFHFTYVTNTGAAFSLFSNNGAWLRWLSLLVSLGLIALAWFGPRMNRWEEVGFGLILGGAVGNGIDRFRLGEVIDFLDFRLINFPVFNIADVSINIGIICLLIVMLRPSPPRNEGPSSPGGRD</sequence>
<comment type="similarity">
    <text evidence="1 9 11">Belongs to the peptidase A8 family.</text>
</comment>
<evidence type="ECO:0000256" key="7">
    <source>
        <dbReference type="ARBA" id="ARBA00022989"/>
    </source>
</evidence>
<keyword evidence="3 9" id="KW-0645">Protease</keyword>
<evidence type="ECO:0000256" key="6">
    <source>
        <dbReference type="ARBA" id="ARBA00022801"/>
    </source>
</evidence>